<organism evidence="1 2">
    <name type="scientific">Staurois parvus</name>
    <dbReference type="NCBI Taxonomy" id="386267"/>
    <lineage>
        <taxon>Eukaryota</taxon>
        <taxon>Metazoa</taxon>
        <taxon>Chordata</taxon>
        <taxon>Craniata</taxon>
        <taxon>Vertebrata</taxon>
        <taxon>Euteleostomi</taxon>
        <taxon>Amphibia</taxon>
        <taxon>Batrachia</taxon>
        <taxon>Anura</taxon>
        <taxon>Neobatrachia</taxon>
        <taxon>Ranoidea</taxon>
        <taxon>Ranidae</taxon>
        <taxon>Staurois</taxon>
    </lineage>
</organism>
<proteinExistence type="predicted"/>
<accession>A0ABN9AQ35</accession>
<evidence type="ECO:0000313" key="1">
    <source>
        <dbReference type="EMBL" id="CAI9538149.1"/>
    </source>
</evidence>
<comment type="caution">
    <text evidence="1">The sequence shown here is derived from an EMBL/GenBank/DDBJ whole genome shotgun (WGS) entry which is preliminary data.</text>
</comment>
<dbReference type="InterPro" id="IPR002119">
    <property type="entry name" value="Histone_H2A"/>
</dbReference>
<dbReference type="Proteomes" id="UP001162483">
    <property type="component" value="Unassembled WGS sequence"/>
</dbReference>
<gene>
    <name evidence="1" type="ORF">SPARVUS_LOCUS1368116</name>
</gene>
<evidence type="ECO:0000313" key="2">
    <source>
        <dbReference type="Proteomes" id="UP001162483"/>
    </source>
</evidence>
<reference evidence="1" key="1">
    <citation type="submission" date="2023-05" db="EMBL/GenBank/DDBJ databases">
        <authorList>
            <person name="Stuckert A."/>
        </authorList>
    </citation>
    <scope>NUCLEOTIDE SEQUENCE</scope>
</reference>
<dbReference type="InterPro" id="IPR009072">
    <property type="entry name" value="Histone-fold"/>
</dbReference>
<dbReference type="PANTHER" id="PTHR23430">
    <property type="entry name" value="HISTONE H2A"/>
    <property type="match status" value="1"/>
</dbReference>
<dbReference type="Gene3D" id="1.10.20.10">
    <property type="entry name" value="Histone, subunit A"/>
    <property type="match status" value="1"/>
</dbReference>
<sequence length="137" mass="15566">MSWSPANKEARLGAQGQDPIVPEPVCKFTRRIVFSTVFSRKGNYAKRSRVPELPSIWPPSLEYLTAEILEGWPGKTPSPYDNKKTRIIPRHLQPGWSRYDEELNKLLAASPSPREEFLPNIQAVAARPRRAWSNKAA</sequence>
<name>A0ABN9AQ35_9NEOB</name>
<dbReference type="SUPFAM" id="SSF47113">
    <property type="entry name" value="Histone-fold"/>
    <property type="match status" value="1"/>
</dbReference>
<protein>
    <submittedName>
        <fullName evidence="1">Uncharacterized protein</fullName>
    </submittedName>
</protein>
<dbReference type="EMBL" id="CATNWA010000794">
    <property type="protein sequence ID" value="CAI9538149.1"/>
    <property type="molecule type" value="Genomic_DNA"/>
</dbReference>
<keyword evidence="2" id="KW-1185">Reference proteome</keyword>